<accession>A0ABT1EKS9</accession>
<keyword evidence="2" id="KW-1185">Reference proteome</keyword>
<comment type="caution">
    <text evidence="1">The sequence shown here is derived from an EMBL/GenBank/DDBJ whole genome shotgun (WGS) entry which is preliminary data.</text>
</comment>
<proteinExistence type="predicted"/>
<name>A0ABT1EKS9_9FIRM</name>
<reference evidence="1 2" key="1">
    <citation type="journal article" date="2022" name="Genome Biol. Evol.">
        <title>Host diet, physiology and behaviors set the stage for Lachnospiraceae cladogenesis.</title>
        <authorList>
            <person name="Vera-Ponce De Leon A."/>
            <person name="Schneider M."/>
            <person name="Jahnes B.C."/>
            <person name="Sadowski V."/>
            <person name="Camuy-Velez L.A."/>
            <person name="Duan J."/>
            <person name="Sabree Z.L."/>
        </authorList>
    </citation>
    <scope>NUCLEOTIDE SEQUENCE [LARGE SCALE GENOMIC DNA]</scope>
    <source>
        <strain evidence="1 2">PAL227</strain>
    </source>
</reference>
<organism evidence="1 2">
    <name type="scientific">Ohessyouella blattaphilus</name>
    <dbReference type="NCBI Taxonomy" id="2949333"/>
    <lineage>
        <taxon>Bacteria</taxon>
        <taxon>Bacillati</taxon>
        <taxon>Bacillota</taxon>
        <taxon>Clostridia</taxon>
        <taxon>Lachnospirales</taxon>
        <taxon>Lachnospiraceae</taxon>
        <taxon>Ohessyouella</taxon>
    </lineage>
</organism>
<dbReference type="EMBL" id="JAMZFV010000028">
    <property type="protein sequence ID" value="MCP1111309.1"/>
    <property type="molecule type" value="Genomic_DNA"/>
</dbReference>
<evidence type="ECO:0000313" key="2">
    <source>
        <dbReference type="Proteomes" id="UP001523565"/>
    </source>
</evidence>
<gene>
    <name evidence="1" type="ORF">NK118_13720</name>
</gene>
<protein>
    <submittedName>
        <fullName evidence="1">Uncharacterized protein</fullName>
    </submittedName>
</protein>
<dbReference type="RefSeq" id="WP_262070186.1">
    <property type="nucleotide sequence ID" value="NZ_JAMXOC010000028.1"/>
</dbReference>
<dbReference type="Proteomes" id="UP001523565">
    <property type="component" value="Unassembled WGS sequence"/>
</dbReference>
<evidence type="ECO:0000313" key="1">
    <source>
        <dbReference type="EMBL" id="MCP1111309.1"/>
    </source>
</evidence>
<sequence length="105" mass="12591">MRGIRQQTYLQDRRFLNFFERVQEAAASEDKVFFMDTGEGHEYEKGNVYGEDLGGWLVAKEKAASFEERYCNFDKSLYYDFEEDICFAEWEEQGEEIIITFRSYE</sequence>